<dbReference type="PANTHER" id="PTHR46880">
    <property type="entry name" value="RAS-ASSOCIATING DOMAIN-CONTAINING PROTEIN"/>
    <property type="match status" value="1"/>
</dbReference>
<comment type="caution">
    <text evidence="3">The sequence shown here is derived from an EMBL/GenBank/DDBJ whole genome shotgun (WGS) entry which is preliminary data.</text>
</comment>
<keyword evidence="4" id="KW-1185">Reference proteome</keyword>
<feature type="domain" description="C17orf113 probable zinc finger" evidence="2">
    <location>
        <begin position="42"/>
        <end position="96"/>
    </location>
</feature>
<dbReference type="EMBL" id="JAGKHQ010000005">
    <property type="protein sequence ID" value="KAG7516802.1"/>
    <property type="molecule type" value="Genomic_DNA"/>
</dbReference>
<evidence type="ECO:0000259" key="2">
    <source>
        <dbReference type="Pfam" id="PF25431"/>
    </source>
</evidence>
<evidence type="ECO:0000313" key="3">
    <source>
        <dbReference type="EMBL" id="KAG7516802.1"/>
    </source>
</evidence>
<gene>
    <name evidence="3" type="ORF">JOB18_040881</name>
</gene>
<feature type="region of interest" description="Disordered" evidence="1">
    <location>
        <begin position="1"/>
        <end position="27"/>
    </location>
</feature>
<feature type="compositionally biased region" description="Polar residues" evidence="1">
    <location>
        <begin position="1"/>
        <end position="12"/>
    </location>
</feature>
<dbReference type="PANTHER" id="PTHR46880:SF5">
    <property type="entry name" value="DUF4371 DOMAIN-CONTAINING PROTEIN"/>
    <property type="match status" value="1"/>
</dbReference>
<sequence length="600" mass="67900">MSKKQQTLSSFFGVSPPTKKRQLEPEPNKRLFSEKWLQDVQWLETNDERTEMWCKICRSNPQLADKTGAFYKGSKNFNYPLFDKHEKSKEHTNVAQAIAYKHASQEEISSRPLARWRDKLNEEQRQALFNIFLLAFHKAKHARPMSSYSEDVPLLKRLGVNVGGAYHSREGGTRIMQSIAHSISRELRAKLQSADFWGLLFDGSEDITKTGEFTSDFIGLIELGPDRTAQAITDGLVRLFQDTGLDDWTTKLVAVCTDGAAVNVGVYNGVVPKLQRLAAVGDSLVHILCTAHTLENCAKAADRNVPYCETFNSSVVKLLQFYLQKGGAKKTAALKKLCEENGISFVKLGKFHNIRWSAWRHETLLKISILLPAIKMQLAMSDNSDLQHICTERFQCFLSNMLDIGNVLKTTSIRFQKEKLTIGECKDELMVAIGQFTLLLDGEGHRAHTVSNANADRDKTNLLRGLIEEFEIRYDSLKSCDHFLVFDPSTWPQEMQDLHSFGNTTVCSTLKKYEATLQSDKDTTVTEWMRLKQAGKRLGASSVYDLVQIINTSNPDAYSNINKSTMSSLRTVPVHVLHTDRTDRYCTRYRCDSSLMGQVL</sequence>
<evidence type="ECO:0000313" key="4">
    <source>
        <dbReference type="Proteomes" id="UP000693946"/>
    </source>
</evidence>
<dbReference type="InterPro" id="IPR057456">
    <property type="entry name" value="Znf_C17orf113"/>
</dbReference>
<dbReference type="Pfam" id="PF25431">
    <property type="entry name" value="zf-C17orf113"/>
    <property type="match status" value="1"/>
</dbReference>
<dbReference type="AlphaFoldDB" id="A0AAV6SIC1"/>
<reference evidence="3 4" key="1">
    <citation type="journal article" date="2021" name="Sci. Rep.">
        <title>Chromosome anchoring in Senegalese sole (Solea senegalensis) reveals sex-associated markers and genome rearrangements in flatfish.</title>
        <authorList>
            <person name="Guerrero-Cozar I."/>
            <person name="Gomez-Garrido J."/>
            <person name="Berbel C."/>
            <person name="Martinez-Blanch J.F."/>
            <person name="Alioto T."/>
            <person name="Claros M.G."/>
            <person name="Gagnaire P.A."/>
            <person name="Manchado M."/>
        </authorList>
    </citation>
    <scope>NUCLEOTIDE SEQUENCE [LARGE SCALE GENOMIC DNA]</scope>
    <source>
        <strain evidence="3">Sse05_10M</strain>
    </source>
</reference>
<protein>
    <submittedName>
        <fullName evidence="3">Zinc finger protein 862-like</fullName>
    </submittedName>
</protein>
<accession>A0AAV6SIC1</accession>
<organism evidence="3 4">
    <name type="scientific">Solea senegalensis</name>
    <name type="common">Senegalese sole</name>
    <dbReference type="NCBI Taxonomy" id="28829"/>
    <lineage>
        <taxon>Eukaryota</taxon>
        <taxon>Metazoa</taxon>
        <taxon>Chordata</taxon>
        <taxon>Craniata</taxon>
        <taxon>Vertebrata</taxon>
        <taxon>Euteleostomi</taxon>
        <taxon>Actinopterygii</taxon>
        <taxon>Neopterygii</taxon>
        <taxon>Teleostei</taxon>
        <taxon>Neoteleostei</taxon>
        <taxon>Acanthomorphata</taxon>
        <taxon>Carangaria</taxon>
        <taxon>Pleuronectiformes</taxon>
        <taxon>Pleuronectoidei</taxon>
        <taxon>Soleidae</taxon>
        <taxon>Solea</taxon>
    </lineage>
</organism>
<name>A0AAV6SIC1_SOLSE</name>
<evidence type="ECO:0000256" key="1">
    <source>
        <dbReference type="SAM" id="MobiDB-lite"/>
    </source>
</evidence>
<dbReference type="Proteomes" id="UP000693946">
    <property type="component" value="Linkage Group LG13"/>
</dbReference>
<proteinExistence type="predicted"/>